<evidence type="ECO:0000256" key="1">
    <source>
        <dbReference type="SAM" id="Coils"/>
    </source>
</evidence>
<comment type="caution">
    <text evidence="2">The sequence shown here is derived from an EMBL/GenBank/DDBJ whole genome shotgun (WGS) entry which is preliminary data.</text>
</comment>
<feature type="coiled-coil region" evidence="1">
    <location>
        <begin position="8"/>
        <end position="35"/>
    </location>
</feature>
<protein>
    <submittedName>
        <fullName evidence="2">Uncharacterized protein</fullName>
    </submittedName>
</protein>
<evidence type="ECO:0000313" key="2">
    <source>
        <dbReference type="EMBL" id="MBO0418300.1"/>
    </source>
</evidence>
<accession>A0ABS3GTB9</accession>
<proteinExistence type="predicted"/>
<name>A0ABS3GTB9_9NEIS</name>
<dbReference type="Proteomes" id="UP000664349">
    <property type="component" value="Unassembled WGS sequence"/>
</dbReference>
<keyword evidence="3" id="KW-1185">Reference proteome</keyword>
<sequence>MKNTFPGIEHAISTRQNLTRELASLKNDTDALNATVHLVSNITEWKYSRGILYTPERFFNELLEENPGKPLQKKFASPLEARKNGVESAGFIDDRLVLTIDSEKEDPDFVRLTANLVSYKNSEIIIRRTHHYDFTDKPGKKPELVSLTAIKKLSSGLEVSVGLSRRGDYGYKAFSFNEKNLVEHIYVLGSRYQSTIRYDIHYTDDDQVESITTKGRDGCPDIITWRNKHI</sequence>
<dbReference type="RefSeq" id="WP_200123211.1">
    <property type="nucleotide sequence ID" value="NZ_JAEILV010000031.1"/>
</dbReference>
<evidence type="ECO:0000313" key="3">
    <source>
        <dbReference type="Proteomes" id="UP000664349"/>
    </source>
</evidence>
<dbReference type="EMBL" id="JAFLRD010000029">
    <property type="protein sequence ID" value="MBO0418300.1"/>
    <property type="molecule type" value="Genomic_DNA"/>
</dbReference>
<organism evidence="2 3">
    <name type="scientific">Chromobacterium haemolyticum</name>
    <dbReference type="NCBI Taxonomy" id="394935"/>
    <lineage>
        <taxon>Bacteria</taxon>
        <taxon>Pseudomonadati</taxon>
        <taxon>Pseudomonadota</taxon>
        <taxon>Betaproteobacteria</taxon>
        <taxon>Neisseriales</taxon>
        <taxon>Chromobacteriaceae</taxon>
        <taxon>Chromobacterium</taxon>
    </lineage>
</organism>
<gene>
    <name evidence="2" type="ORF">J1C50_22575</name>
</gene>
<reference evidence="2 3" key="1">
    <citation type="submission" date="2021-03" db="EMBL/GenBank/DDBJ databases">
        <title>First Case of infection caused by Chromobacterium haemolyticum derived from water in China.</title>
        <authorList>
            <person name="Chen J."/>
            <person name="Liu C."/>
        </authorList>
    </citation>
    <scope>NUCLEOTIDE SEQUENCE [LARGE SCALE GENOMIC DNA]</scope>
    <source>
        <strain evidence="2 3">WJ-5</strain>
    </source>
</reference>
<keyword evidence="1" id="KW-0175">Coiled coil</keyword>